<dbReference type="SUPFAM" id="SSF53686">
    <property type="entry name" value="Tryptophan synthase beta subunit-like PLP-dependent enzymes"/>
    <property type="match status" value="1"/>
</dbReference>
<sequence length="96" mass="10433">MPPLALDAITQHIGNTPLVRLNKLPSSLGVEAAVYAKLEYFNAGGSVKDRIALRMVEEAERSGRIKPGDTLIEPTSGNTLVFHTPPNSSSAIWRMF</sequence>
<evidence type="ECO:0000313" key="3">
    <source>
        <dbReference type="EMBL" id="RJE21146.1"/>
    </source>
</evidence>
<proteinExistence type="predicted"/>
<keyword evidence="4" id="KW-1185">Reference proteome</keyword>
<evidence type="ECO:0000259" key="2">
    <source>
        <dbReference type="Pfam" id="PF00291"/>
    </source>
</evidence>
<dbReference type="GO" id="GO:0006535">
    <property type="term" value="P:cysteine biosynthetic process from serine"/>
    <property type="evidence" value="ECO:0007669"/>
    <property type="project" value="InterPro"/>
</dbReference>
<dbReference type="AlphaFoldDB" id="A0A3A2ZDX7"/>
<protein>
    <submittedName>
        <fullName evidence="3">Cystathionine beta-synthase</fullName>
    </submittedName>
</protein>
<accession>A0A3A2ZDX7</accession>
<dbReference type="Pfam" id="PF00291">
    <property type="entry name" value="PALP"/>
    <property type="match status" value="1"/>
</dbReference>
<dbReference type="InterPro" id="IPR001216">
    <property type="entry name" value="P-phosphate_BS"/>
</dbReference>
<dbReference type="PROSITE" id="PS00901">
    <property type="entry name" value="CYS_SYNTHASE"/>
    <property type="match status" value="1"/>
</dbReference>
<dbReference type="InterPro" id="IPR036052">
    <property type="entry name" value="TrpB-like_PALP_sf"/>
</dbReference>
<comment type="cofactor">
    <cofactor evidence="1">
        <name>pyridoxal 5'-phosphate</name>
        <dbReference type="ChEBI" id="CHEBI:597326"/>
    </cofactor>
</comment>
<dbReference type="OrthoDB" id="728at2759"/>
<organism evidence="3 4">
    <name type="scientific">Aspergillus sclerotialis</name>
    <dbReference type="NCBI Taxonomy" id="2070753"/>
    <lineage>
        <taxon>Eukaryota</taxon>
        <taxon>Fungi</taxon>
        <taxon>Dikarya</taxon>
        <taxon>Ascomycota</taxon>
        <taxon>Pezizomycotina</taxon>
        <taxon>Eurotiomycetes</taxon>
        <taxon>Eurotiomycetidae</taxon>
        <taxon>Eurotiales</taxon>
        <taxon>Aspergillaceae</taxon>
        <taxon>Aspergillus</taxon>
        <taxon>Aspergillus subgen. Polypaecilum</taxon>
    </lineage>
</organism>
<dbReference type="InterPro" id="IPR050214">
    <property type="entry name" value="Cys_Synth/Cystath_Beta-Synth"/>
</dbReference>
<reference evidence="4" key="1">
    <citation type="submission" date="2017-02" db="EMBL/GenBank/DDBJ databases">
        <authorList>
            <person name="Tafer H."/>
            <person name="Lopandic K."/>
        </authorList>
    </citation>
    <scope>NUCLEOTIDE SEQUENCE [LARGE SCALE GENOMIC DNA]</scope>
    <source>
        <strain evidence="4">CBS 366.77</strain>
    </source>
</reference>
<dbReference type="STRING" id="2070753.A0A3A2ZDX7"/>
<name>A0A3A2ZDX7_9EURO</name>
<feature type="domain" description="Tryptophan synthase beta chain-like PALP" evidence="2">
    <location>
        <begin position="9"/>
        <end position="79"/>
    </location>
</feature>
<comment type="caution">
    <text evidence="3">The sequence shown here is derived from an EMBL/GenBank/DDBJ whole genome shotgun (WGS) entry which is preliminary data.</text>
</comment>
<evidence type="ECO:0000256" key="1">
    <source>
        <dbReference type="ARBA" id="ARBA00001933"/>
    </source>
</evidence>
<dbReference type="Proteomes" id="UP000266188">
    <property type="component" value="Unassembled WGS sequence"/>
</dbReference>
<dbReference type="PANTHER" id="PTHR10314">
    <property type="entry name" value="CYSTATHIONINE BETA-SYNTHASE"/>
    <property type="match status" value="1"/>
</dbReference>
<dbReference type="InterPro" id="IPR001926">
    <property type="entry name" value="TrpB-like_PALP"/>
</dbReference>
<dbReference type="Gene3D" id="3.40.50.1100">
    <property type="match status" value="2"/>
</dbReference>
<evidence type="ECO:0000313" key="4">
    <source>
        <dbReference type="Proteomes" id="UP000266188"/>
    </source>
</evidence>
<gene>
    <name evidence="3" type="ORF">PHISCL_06521</name>
</gene>
<dbReference type="EMBL" id="MVGC01000249">
    <property type="protein sequence ID" value="RJE21146.1"/>
    <property type="molecule type" value="Genomic_DNA"/>
</dbReference>